<organism evidence="2 3">
    <name type="scientific">Massariosphaeria phaeospora</name>
    <dbReference type="NCBI Taxonomy" id="100035"/>
    <lineage>
        <taxon>Eukaryota</taxon>
        <taxon>Fungi</taxon>
        <taxon>Dikarya</taxon>
        <taxon>Ascomycota</taxon>
        <taxon>Pezizomycotina</taxon>
        <taxon>Dothideomycetes</taxon>
        <taxon>Pleosporomycetidae</taxon>
        <taxon>Pleosporales</taxon>
        <taxon>Pleosporales incertae sedis</taxon>
        <taxon>Massariosphaeria</taxon>
    </lineage>
</organism>
<comment type="caution">
    <text evidence="2">The sequence shown here is derived from an EMBL/GenBank/DDBJ whole genome shotgun (WGS) entry which is preliminary data.</text>
</comment>
<keyword evidence="3" id="KW-1185">Reference proteome</keyword>
<gene>
    <name evidence="2" type="ORF">BDV95DRAFT_44938</name>
</gene>
<evidence type="ECO:0008006" key="4">
    <source>
        <dbReference type="Google" id="ProtNLM"/>
    </source>
</evidence>
<accession>A0A7C8I9Q5</accession>
<evidence type="ECO:0000313" key="2">
    <source>
        <dbReference type="EMBL" id="KAF2871631.1"/>
    </source>
</evidence>
<keyword evidence="1" id="KW-0472">Membrane</keyword>
<protein>
    <recommendedName>
        <fullName evidence="4">Transmembrane protein</fullName>
    </recommendedName>
</protein>
<dbReference type="EMBL" id="JAADJZ010000011">
    <property type="protein sequence ID" value="KAF2871631.1"/>
    <property type="molecule type" value="Genomic_DNA"/>
</dbReference>
<feature type="transmembrane region" description="Helical" evidence="1">
    <location>
        <begin position="85"/>
        <end position="104"/>
    </location>
</feature>
<proteinExistence type="predicted"/>
<keyword evidence="1" id="KW-0812">Transmembrane</keyword>
<dbReference type="AlphaFoldDB" id="A0A7C8I9Q5"/>
<dbReference type="Proteomes" id="UP000481861">
    <property type="component" value="Unassembled WGS sequence"/>
</dbReference>
<keyword evidence="1" id="KW-1133">Transmembrane helix</keyword>
<sequence length="105" mass="11682">MGHDRTGLDGMAWKRPAGDNSFLFTTARKGNSLGYPSSFIIAFLRSHAVFALRSEIHLRLAVDLAVVVVVFVHLCHGLVVVVRLFVWWGPWSFVVLFGVPVSLVF</sequence>
<evidence type="ECO:0000313" key="3">
    <source>
        <dbReference type="Proteomes" id="UP000481861"/>
    </source>
</evidence>
<reference evidence="2 3" key="1">
    <citation type="submission" date="2020-01" db="EMBL/GenBank/DDBJ databases">
        <authorList>
            <consortium name="DOE Joint Genome Institute"/>
            <person name="Haridas S."/>
            <person name="Albert R."/>
            <person name="Binder M."/>
            <person name="Bloem J."/>
            <person name="Labutti K."/>
            <person name="Salamov A."/>
            <person name="Andreopoulos B."/>
            <person name="Baker S.E."/>
            <person name="Barry K."/>
            <person name="Bills G."/>
            <person name="Bluhm B.H."/>
            <person name="Cannon C."/>
            <person name="Castanera R."/>
            <person name="Culley D.E."/>
            <person name="Daum C."/>
            <person name="Ezra D."/>
            <person name="Gonzalez J.B."/>
            <person name="Henrissat B."/>
            <person name="Kuo A."/>
            <person name="Liang C."/>
            <person name="Lipzen A."/>
            <person name="Lutzoni F."/>
            <person name="Magnuson J."/>
            <person name="Mondo S."/>
            <person name="Nolan M."/>
            <person name="Ohm R."/>
            <person name="Pangilinan J."/>
            <person name="Park H.-J.H."/>
            <person name="Ramirez L."/>
            <person name="Alfaro M."/>
            <person name="Sun H."/>
            <person name="Tritt A."/>
            <person name="Yoshinaga Y."/>
            <person name="Zwiers L.-H.L."/>
            <person name="Turgeon B.G."/>
            <person name="Goodwin S.B."/>
            <person name="Spatafora J.W."/>
            <person name="Crous P.W."/>
            <person name="Grigoriev I.V."/>
        </authorList>
    </citation>
    <scope>NUCLEOTIDE SEQUENCE [LARGE SCALE GENOMIC DNA]</scope>
    <source>
        <strain evidence="2 3">CBS 611.86</strain>
    </source>
</reference>
<name>A0A7C8I9Q5_9PLEO</name>
<evidence type="ECO:0000256" key="1">
    <source>
        <dbReference type="SAM" id="Phobius"/>
    </source>
</evidence>
<feature type="transmembrane region" description="Helical" evidence="1">
    <location>
        <begin position="60"/>
        <end position="79"/>
    </location>
</feature>